<dbReference type="PANTHER" id="PTHR36327">
    <property type="entry name" value="UNNAMED PRODUCT"/>
    <property type="match status" value="1"/>
</dbReference>
<proteinExistence type="predicted"/>
<evidence type="ECO:0000313" key="1">
    <source>
        <dbReference type="EMBL" id="CAE5959791.1"/>
    </source>
</evidence>
<reference evidence="1" key="1">
    <citation type="submission" date="2021-01" db="EMBL/GenBank/DDBJ databases">
        <authorList>
            <person name="Bezrukov I."/>
        </authorList>
    </citation>
    <scope>NUCLEOTIDE SEQUENCE</scope>
</reference>
<dbReference type="PANTHER" id="PTHR36327:SF1">
    <property type="entry name" value="OS03G0731100 PROTEIN"/>
    <property type="match status" value="1"/>
</dbReference>
<dbReference type="Proteomes" id="UP000682877">
    <property type="component" value="Chromosome 1"/>
</dbReference>
<organism evidence="1 2">
    <name type="scientific">Arabidopsis arenosa</name>
    <name type="common">Sand rock-cress</name>
    <name type="synonym">Cardaminopsis arenosa</name>
    <dbReference type="NCBI Taxonomy" id="38785"/>
    <lineage>
        <taxon>Eukaryota</taxon>
        <taxon>Viridiplantae</taxon>
        <taxon>Streptophyta</taxon>
        <taxon>Embryophyta</taxon>
        <taxon>Tracheophyta</taxon>
        <taxon>Spermatophyta</taxon>
        <taxon>Magnoliopsida</taxon>
        <taxon>eudicotyledons</taxon>
        <taxon>Gunneridae</taxon>
        <taxon>Pentapetalae</taxon>
        <taxon>rosids</taxon>
        <taxon>malvids</taxon>
        <taxon>Brassicales</taxon>
        <taxon>Brassicaceae</taxon>
        <taxon>Camelineae</taxon>
        <taxon>Arabidopsis</taxon>
    </lineage>
</organism>
<name>A0A8S1ZQM2_ARAAE</name>
<sequence>MSSISQSILMALTVTVNKYASSNVQAVRRNDTKRDSLTAPVADLGRRNILFSSTSFIATALTSSDQLLQKYLKKTEENKAKNDKERLDSFYKRNYKDYFEFVEGSIKGKTEAELILICCEFDFSINHELKLVDKMKELKRRGMTPTSLLQDYEGDQDEIKTGKETGNSSKATATTPAFDKSLFNQRERSLALNSEGLEEFVNCRNELLTVVSGIDSAC</sequence>
<protein>
    <submittedName>
        <fullName evidence="1">Uncharacterized protein</fullName>
    </submittedName>
</protein>
<accession>A0A8S1ZQM2</accession>
<evidence type="ECO:0000313" key="2">
    <source>
        <dbReference type="Proteomes" id="UP000682877"/>
    </source>
</evidence>
<gene>
    <name evidence="1" type="ORF">AARE701A_LOCUS3282</name>
</gene>
<dbReference type="EMBL" id="LR999451">
    <property type="protein sequence ID" value="CAE5959791.1"/>
    <property type="molecule type" value="Genomic_DNA"/>
</dbReference>
<dbReference type="AlphaFoldDB" id="A0A8S1ZQM2"/>
<keyword evidence="2" id="KW-1185">Reference proteome</keyword>